<dbReference type="GO" id="GO:0016301">
    <property type="term" value="F:kinase activity"/>
    <property type="evidence" value="ECO:0007669"/>
    <property type="project" value="UniProtKB-KW"/>
</dbReference>
<evidence type="ECO:0000259" key="1">
    <source>
        <dbReference type="Pfam" id="PF09511"/>
    </source>
</evidence>
<dbReference type="GO" id="GO:0003972">
    <property type="term" value="F:RNA ligase (ATP) activity"/>
    <property type="evidence" value="ECO:0007669"/>
    <property type="project" value="TreeGrafter"/>
</dbReference>
<sequence length="481" mass="54759">MVKLIILRGLPGSGKTTWAKQYVAAQSTGHPWTIVSLDDLRLMFAGTWENRDRILASKRRKEFTQLVVKTSRHTIADLLDAGWNVIADAQHAQPEFASELALLAVKHHAVWETKDFDQPLETLLERNAQRTGGAYVDPEYIRSQYERCHANMFQPVSLPNPNGNLLERMQADPDVRVNAVAGETDLFACNFTRDAFAGGRWTHRTLNARGLFLDHTGRVIMRGFEKFFAVDEKGETSRENVLNHNAYPVRVESKENGFLGLVGAADKPGEFRFFSKSGATDYSKLVEHFFPKEPAVREGLWNILHDNNVTALFEAIVPDSDRHIIHYDEPELCFIHLVRNQEKFQIADQQVQERFAEIGGFHRPSAYVCNSREELEHAIDQAFNSEREGVVLYFNDGWMVKVKSNRYRRIKSLRPMLQRALLRGKPVQGDARKVLDYANRHGIDLTWQPQGFSRDVDMTKVGLILDALDSAEQVSNEKKGA</sequence>
<dbReference type="Pfam" id="PF09511">
    <property type="entry name" value="RNA_lig_T4_1"/>
    <property type="match status" value="1"/>
</dbReference>
<protein>
    <submittedName>
        <fullName evidence="2">Kinase</fullName>
    </submittedName>
</protein>
<dbReference type="PANTHER" id="PTHR32004:SF1">
    <property type="entry name" value="TRNA LIGASE"/>
    <property type="match status" value="1"/>
</dbReference>
<feature type="domain" description="T4 RNA ligase 1-like N-terminal" evidence="1">
    <location>
        <begin position="207"/>
        <end position="407"/>
    </location>
</feature>
<keyword evidence="3" id="KW-1185">Reference proteome</keyword>
<dbReference type="Gene3D" id="3.40.50.300">
    <property type="entry name" value="P-loop containing nucleotide triphosphate hydrolases"/>
    <property type="match status" value="1"/>
</dbReference>
<dbReference type="SUPFAM" id="SSF52540">
    <property type="entry name" value="P-loop containing nucleoside triphosphate hydrolases"/>
    <property type="match status" value="1"/>
</dbReference>
<organism evidence="2 3">
    <name type="scientific">Bifidobacterium callitrichidarum</name>
    <dbReference type="NCBI Taxonomy" id="2052941"/>
    <lineage>
        <taxon>Bacteria</taxon>
        <taxon>Bacillati</taxon>
        <taxon>Actinomycetota</taxon>
        <taxon>Actinomycetes</taxon>
        <taxon>Bifidobacteriales</taxon>
        <taxon>Bifidobacteriaceae</taxon>
        <taxon>Bifidobacterium</taxon>
    </lineage>
</organism>
<name>A0A2U2N957_9BIFI</name>
<dbReference type="InterPro" id="IPR019039">
    <property type="entry name" value="T4-Rnl1-like_N"/>
</dbReference>
<dbReference type="Proteomes" id="UP000245876">
    <property type="component" value="Unassembled WGS sequence"/>
</dbReference>
<proteinExistence type="predicted"/>
<gene>
    <name evidence="2" type="ORF">DF196_06790</name>
</gene>
<evidence type="ECO:0000313" key="2">
    <source>
        <dbReference type="EMBL" id="PWG65633.1"/>
    </source>
</evidence>
<dbReference type="OrthoDB" id="9807890at2"/>
<reference evidence="2 3" key="1">
    <citation type="journal article" date="2018" name="Int. J. Syst. Evol. Microbiol.">
        <title>Bifidobacterium callitrichidarum sp. nov. from the faeces of the emperor tamarin (Saguinus imperator).</title>
        <authorList>
            <person name="Modesto M."/>
            <person name="Michelini S."/>
            <person name="Sansosti M.C."/>
            <person name="De Filippo C."/>
            <person name="Cavalieri D."/>
            <person name="Qvirist L."/>
            <person name="Andlid T."/>
            <person name="Spiezio C."/>
            <person name="Sandri C."/>
            <person name="Pascarelli S."/>
            <person name="Sgorbati B."/>
            <person name="Mattarelli P."/>
        </authorList>
    </citation>
    <scope>NUCLEOTIDE SEQUENCE [LARGE SCALE GENOMIC DNA]</scope>
    <source>
        <strain evidence="2 3">TRI 5</strain>
    </source>
</reference>
<dbReference type="GO" id="GO:0006388">
    <property type="term" value="P:tRNA splicing, via endonucleolytic cleavage and ligation"/>
    <property type="evidence" value="ECO:0007669"/>
    <property type="project" value="TreeGrafter"/>
</dbReference>
<dbReference type="PANTHER" id="PTHR32004">
    <property type="entry name" value="TRNA LIGASE"/>
    <property type="match status" value="1"/>
</dbReference>
<comment type="caution">
    <text evidence="2">The sequence shown here is derived from an EMBL/GenBank/DDBJ whole genome shotgun (WGS) entry which is preliminary data.</text>
</comment>
<dbReference type="InterPro" id="IPR027417">
    <property type="entry name" value="P-loop_NTPase"/>
</dbReference>
<evidence type="ECO:0000313" key="3">
    <source>
        <dbReference type="Proteomes" id="UP000245876"/>
    </source>
</evidence>
<dbReference type="RefSeq" id="WP_109057102.1">
    <property type="nucleotide sequence ID" value="NZ_QFFM01000012.1"/>
</dbReference>
<keyword evidence="2" id="KW-0418">Kinase</keyword>
<dbReference type="Pfam" id="PF13671">
    <property type="entry name" value="AAA_33"/>
    <property type="match status" value="1"/>
</dbReference>
<dbReference type="EMBL" id="QFFM01000012">
    <property type="protein sequence ID" value="PWG65633.1"/>
    <property type="molecule type" value="Genomic_DNA"/>
</dbReference>
<accession>A0A2U2N957</accession>
<dbReference type="AlphaFoldDB" id="A0A2U2N957"/>
<keyword evidence="2" id="KW-0808">Transferase</keyword>